<dbReference type="InterPro" id="IPR049942">
    <property type="entry name" value="DML1/Misato"/>
</dbReference>
<feature type="domain" description="Misato Segment II tubulin-like" evidence="2">
    <location>
        <begin position="6"/>
        <end position="95"/>
    </location>
</feature>
<dbReference type="InterPro" id="IPR036525">
    <property type="entry name" value="Tubulin/FtsZ_GTPase_sf"/>
</dbReference>
<evidence type="ECO:0000259" key="2">
    <source>
        <dbReference type="Pfam" id="PF10644"/>
    </source>
</evidence>
<accession>A0AAV2TNI9</accession>
<organism evidence="3 4">
    <name type="scientific">Calicophoron daubneyi</name>
    <name type="common">Rumen fluke</name>
    <name type="synonym">Paramphistomum daubneyi</name>
    <dbReference type="NCBI Taxonomy" id="300641"/>
    <lineage>
        <taxon>Eukaryota</taxon>
        <taxon>Metazoa</taxon>
        <taxon>Spiralia</taxon>
        <taxon>Lophotrochozoa</taxon>
        <taxon>Platyhelminthes</taxon>
        <taxon>Trematoda</taxon>
        <taxon>Digenea</taxon>
        <taxon>Plagiorchiida</taxon>
        <taxon>Pronocephalata</taxon>
        <taxon>Paramphistomoidea</taxon>
        <taxon>Paramphistomidae</taxon>
        <taxon>Calicophoron</taxon>
    </lineage>
</organism>
<dbReference type="PANTHER" id="PTHR13391">
    <property type="entry name" value="MITOCHONDRIAL DISTRIBUTION REGULATOR MISATO"/>
    <property type="match status" value="1"/>
</dbReference>
<dbReference type="Proteomes" id="UP001497525">
    <property type="component" value="Unassembled WGS sequence"/>
</dbReference>
<protein>
    <recommendedName>
        <fullName evidence="2">Misato Segment II tubulin-like domain-containing protein</fullName>
    </recommendedName>
</protein>
<dbReference type="Pfam" id="PF10644">
    <property type="entry name" value="Misat_Tub_SegII"/>
    <property type="match status" value="1"/>
</dbReference>
<dbReference type="GO" id="GO:0007005">
    <property type="term" value="P:mitochondrion organization"/>
    <property type="evidence" value="ECO:0007669"/>
    <property type="project" value="InterPro"/>
</dbReference>
<dbReference type="Gene3D" id="3.40.50.1440">
    <property type="entry name" value="Tubulin/FtsZ, GTPase domain"/>
    <property type="match status" value="1"/>
</dbReference>
<comment type="caution">
    <text evidence="3">The sequence shown here is derived from an EMBL/GenBank/DDBJ whole genome shotgun (WGS) entry which is preliminary data.</text>
</comment>
<gene>
    <name evidence="3" type="ORF">CDAUBV1_LOCUS12919</name>
</gene>
<proteinExistence type="predicted"/>
<dbReference type="GO" id="GO:0005737">
    <property type="term" value="C:cytoplasm"/>
    <property type="evidence" value="ECO:0007669"/>
    <property type="project" value="TreeGrafter"/>
</dbReference>
<dbReference type="PANTHER" id="PTHR13391:SF0">
    <property type="entry name" value="PROTEIN MISATO HOMOLOG 1"/>
    <property type="match status" value="1"/>
</dbReference>
<dbReference type="SUPFAM" id="SSF52490">
    <property type="entry name" value="Tubulin nucleotide-binding domain-like"/>
    <property type="match status" value="1"/>
</dbReference>
<name>A0AAV2TNI9_CALDB</name>
<feature type="region of interest" description="Disordered" evidence="1">
    <location>
        <begin position="138"/>
        <end position="163"/>
    </location>
</feature>
<reference evidence="3" key="1">
    <citation type="submission" date="2024-06" db="EMBL/GenBank/DDBJ databases">
        <authorList>
            <person name="Liu X."/>
            <person name="Lenzi L."/>
            <person name="Haldenby T S."/>
            <person name="Uol C."/>
        </authorList>
    </citation>
    <scope>NUCLEOTIDE SEQUENCE</scope>
</reference>
<dbReference type="InterPro" id="IPR019605">
    <property type="entry name" value="Misato_II_tubulin-like"/>
</dbReference>
<dbReference type="AlphaFoldDB" id="A0AAV2TNI9"/>
<evidence type="ECO:0000256" key="1">
    <source>
        <dbReference type="SAM" id="MobiDB-lite"/>
    </source>
</evidence>
<evidence type="ECO:0000313" key="4">
    <source>
        <dbReference type="Proteomes" id="UP001497525"/>
    </source>
</evidence>
<evidence type="ECO:0000313" key="3">
    <source>
        <dbReference type="EMBL" id="CAL5138325.1"/>
    </source>
</evidence>
<sequence length="538" mass="60255">MDFADELITFQAGPLTNRVCAHFWNLQDKLSQYSQKPVPSAVDFFQKQILFDTAGPVPKPRTLVLDLTESIDHNFHSDLNQHSLSPDYFSWKGKVDTVVRLSKGFQTVQSADTVCPPRWTGCLAPKLQNSFRENKTLAIEPQRLNSPPDRAEDHANNRQGSTALSLPSFVQGSEALCPGSVMAEEVEDRLRRTAERCSCPSGFQLLVDAENGFTGVMSRILDHIADEFSKLPVLGIPIYNSAGFFAVSRKHQLIAKANQLALLLRFERANESLSHAAWYPLDVSVYTEPEVCVKTGVLAGVLDNLTSPFRLTPQYGGMKLNEYIFESQKLHDRRMFSTRAGHVLVNSKDCWLQWKSLNPYCAVNIDNFQGSSQKNQLASVPSLWRLFVLRGIPMKPLGSTLLAYASARNETERRTDKILSAELPPDDIRCSFLDPGAKIHAVSCLSDYPISRHMPTKLKTEPVCQQPEDLLLTSFLDAPGDGSIEAIGLSHLVQFLRSYSQHSCPLEGMELDIWRECLELGQIHLVDGYFKSDSSWHL</sequence>
<dbReference type="EMBL" id="CAXLJL010000489">
    <property type="protein sequence ID" value="CAL5138325.1"/>
    <property type="molecule type" value="Genomic_DNA"/>
</dbReference>